<protein>
    <recommendedName>
        <fullName evidence="4">Ribosomal protein L7/L12 C-terminal domain-containing protein</fullName>
    </recommendedName>
</protein>
<evidence type="ECO:0000256" key="1">
    <source>
        <dbReference type="SAM" id="Phobius"/>
    </source>
</evidence>
<evidence type="ECO:0008006" key="4">
    <source>
        <dbReference type="Google" id="ProtNLM"/>
    </source>
</evidence>
<evidence type="ECO:0000313" key="3">
    <source>
        <dbReference type="Proteomes" id="UP001219957"/>
    </source>
</evidence>
<dbReference type="EMBL" id="CP109617">
    <property type="protein sequence ID" value="WED56787.1"/>
    <property type="molecule type" value="Genomic_DNA"/>
</dbReference>
<dbReference type="RefSeq" id="WP_214872857.1">
    <property type="nucleotide sequence ID" value="NZ_CP109617.1"/>
</dbReference>
<proteinExistence type="predicted"/>
<dbReference type="Proteomes" id="UP001219957">
    <property type="component" value="Chromosome"/>
</dbReference>
<keyword evidence="3" id="KW-1185">Reference proteome</keyword>
<evidence type="ECO:0000313" key="2">
    <source>
        <dbReference type="EMBL" id="WED56787.1"/>
    </source>
</evidence>
<accession>A0ABY8B3T1</accession>
<sequence>MITLEWQTWLLISVIGFTFYLYAEVRGLRMRLRQLEKTNYPSPQEFSPELNQELAELVRQGKKVQAVKRVREEHGWTLLDAKQAVDRYEE</sequence>
<feature type="transmembrane region" description="Helical" evidence="1">
    <location>
        <begin position="6"/>
        <end position="23"/>
    </location>
</feature>
<dbReference type="Gene3D" id="3.30.1390.10">
    <property type="match status" value="1"/>
</dbReference>
<gene>
    <name evidence="2" type="ORF">OE059_10690</name>
</gene>
<dbReference type="InterPro" id="IPR014719">
    <property type="entry name" value="Ribosomal_bL12_C/ClpS-like"/>
</dbReference>
<keyword evidence="1" id="KW-1133">Transmembrane helix</keyword>
<reference evidence="2 3" key="1">
    <citation type="submission" date="2022-10" db="EMBL/GenBank/DDBJ databases">
        <title>Complete genome sequence of Exiguobacterium profundum TSS-3 isolated from an extremely saline-alkaline spring located in Ixtapa, Chiapas-Mexico.</title>
        <authorList>
            <person name="Rincon-Rosales R."/>
            <person name="Rogel M.A."/>
            <person name="Rincon-Molina C.I."/>
            <person name="Guerrero G."/>
            <person name="Manzano-Gomez L.A."/>
            <person name="Lopez-Lopez A."/>
            <person name="Rincon Molina F.A."/>
            <person name="Martinez-Romero E."/>
        </authorList>
    </citation>
    <scope>NUCLEOTIDE SEQUENCE [LARGE SCALE GENOMIC DNA]</scope>
    <source>
        <strain evidence="2 3">TSS-3</strain>
    </source>
</reference>
<keyword evidence="1" id="KW-0812">Transmembrane</keyword>
<name>A0ABY8B3T1_9BACL</name>
<keyword evidence="1" id="KW-0472">Membrane</keyword>
<organism evidence="2 3">
    <name type="scientific">Exiguobacterium profundum</name>
    <dbReference type="NCBI Taxonomy" id="307643"/>
    <lineage>
        <taxon>Bacteria</taxon>
        <taxon>Bacillati</taxon>
        <taxon>Bacillota</taxon>
        <taxon>Bacilli</taxon>
        <taxon>Bacillales</taxon>
        <taxon>Bacillales Family XII. Incertae Sedis</taxon>
        <taxon>Exiguobacterium</taxon>
    </lineage>
</organism>